<dbReference type="PANTHER" id="PTHR34475:SF1">
    <property type="entry name" value="CYTOSKELETON PROTEIN RODZ"/>
    <property type="match status" value="1"/>
</dbReference>
<dbReference type="PANTHER" id="PTHR34475">
    <property type="match status" value="1"/>
</dbReference>
<keyword evidence="2" id="KW-0472">Membrane</keyword>
<reference evidence="3" key="1">
    <citation type="journal article" date="2020" name="mSystems">
        <title>Genome- and Community-Level Interaction Insights into Carbon Utilization and Element Cycling Functions of Hydrothermarchaeota in Hydrothermal Sediment.</title>
        <authorList>
            <person name="Zhou Z."/>
            <person name="Liu Y."/>
            <person name="Xu W."/>
            <person name="Pan J."/>
            <person name="Luo Z.H."/>
            <person name="Li M."/>
        </authorList>
    </citation>
    <scope>NUCLEOTIDE SEQUENCE [LARGE SCALE GENOMIC DNA]</scope>
    <source>
        <strain evidence="3">HyVt-533</strain>
    </source>
</reference>
<evidence type="ECO:0000256" key="1">
    <source>
        <dbReference type="SAM" id="MobiDB-lite"/>
    </source>
</evidence>
<evidence type="ECO:0000256" key="2">
    <source>
        <dbReference type="SAM" id="Phobius"/>
    </source>
</evidence>
<protein>
    <recommendedName>
        <fullName evidence="4">HTH cro/C1-type domain-containing protein</fullName>
    </recommendedName>
</protein>
<dbReference type="Pfam" id="PF13413">
    <property type="entry name" value="HTH_25"/>
    <property type="match status" value="1"/>
</dbReference>
<dbReference type="InterPro" id="IPR050400">
    <property type="entry name" value="Bact_Cytoskel_RodZ"/>
</dbReference>
<feature type="region of interest" description="Disordered" evidence="1">
    <location>
        <begin position="133"/>
        <end position="174"/>
    </location>
</feature>
<gene>
    <name evidence="3" type="ORF">ENJ96_10295</name>
</gene>
<evidence type="ECO:0000313" key="3">
    <source>
        <dbReference type="EMBL" id="HHI98218.1"/>
    </source>
</evidence>
<dbReference type="Gene3D" id="1.10.260.40">
    <property type="entry name" value="lambda repressor-like DNA-binding domains"/>
    <property type="match status" value="1"/>
</dbReference>
<comment type="caution">
    <text evidence="3">The sequence shown here is derived from an EMBL/GenBank/DDBJ whole genome shotgun (WGS) entry which is preliminary data.</text>
</comment>
<accession>A0A7V5P1K0</accession>
<organism evidence="3">
    <name type="scientific">Thermodesulfatator atlanticus</name>
    <dbReference type="NCBI Taxonomy" id="501497"/>
    <lineage>
        <taxon>Bacteria</taxon>
        <taxon>Pseudomonadati</taxon>
        <taxon>Thermodesulfobacteriota</taxon>
        <taxon>Thermodesulfobacteria</taxon>
        <taxon>Thermodesulfobacteriales</taxon>
        <taxon>Thermodesulfatatoraceae</taxon>
        <taxon>Thermodesulfatator</taxon>
    </lineage>
</organism>
<dbReference type="GO" id="GO:0003677">
    <property type="term" value="F:DNA binding"/>
    <property type="evidence" value="ECO:0007669"/>
    <property type="project" value="InterPro"/>
</dbReference>
<evidence type="ECO:0008006" key="4">
    <source>
        <dbReference type="Google" id="ProtNLM"/>
    </source>
</evidence>
<keyword evidence="2" id="KW-0812">Transmembrane</keyword>
<dbReference type="Proteomes" id="UP000886101">
    <property type="component" value="Unassembled WGS sequence"/>
</dbReference>
<feature type="compositionally biased region" description="Polar residues" evidence="1">
    <location>
        <begin position="156"/>
        <end position="168"/>
    </location>
</feature>
<keyword evidence="2" id="KW-1133">Transmembrane helix</keyword>
<name>A0A7V5P1K0_9BACT</name>
<dbReference type="AlphaFoldDB" id="A0A7V5P1K0"/>
<feature type="transmembrane region" description="Helical" evidence="2">
    <location>
        <begin position="108"/>
        <end position="126"/>
    </location>
</feature>
<dbReference type="InterPro" id="IPR010982">
    <property type="entry name" value="Lambda_DNA-bd_dom_sf"/>
</dbReference>
<dbReference type="EMBL" id="DROK01000301">
    <property type="protein sequence ID" value="HHI98218.1"/>
    <property type="molecule type" value="Genomic_DNA"/>
</dbReference>
<sequence>MTEENKERFGEYLRKQREIRGFSLEEISDQTKISLRALKAIEAEDWELLPAEIYIRGFIRCYCETIGLDPNEALLRFEEAYLPYKRQKEDRRYQEEYVTGSRKFPFKWLIVLALIMLAAALGYFFYFKKTESPPAPASLPSLETPKETEKTEAPAVTTNETTPESFQTETEKTP</sequence>
<proteinExistence type="predicted"/>
<dbReference type="SUPFAM" id="SSF47413">
    <property type="entry name" value="lambda repressor-like DNA-binding domains"/>
    <property type="match status" value="1"/>
</dbReference>